<comment type="caution">
    <text evidence="1">The sequence shown here is derived from an EMBL/GenBank/DDBJ whole genome shotgun (WGS) entry which is preliminary data.</text>
</comment>
<dbReference type="Gene3D" id="1.10.10.10">
    <property type="entry name" value="Winged helix-like DNA-binding domain superfamily/Winged helix DNA-binding domain"/>
    <property type="match status" value="1"/>
</dbReference>
<evidence type="ECO:0000313" key="1">
    <source>
        <dbReference type="EMBL" id="MBB4764170.1"/>
    </source>
</evidence>
<dbReference type="Proteomes" id="UP000578112">
    <property type="component" value="Unassembled WGS sequence"/>
</dbReference>
<dbReference type="InterPro" id="IPR036388">
    <property type="entry name" value="WH-like_DNA-bd_sf"/>
</dbReference>
<name>A0A7W7I0H7_9ACTN</name>
<evidence type="ECO:0000313" key="2">
    <source>
        <dbReference type="Proteomes" id="UP000578112"/>
    </source>
</evidence>
<keyword evidence="2" id="KW-1185">Reference proteome</keyword>
<reference evidence="1 2" key="1">
    <citation type="submission" date="2020-08" db="EMBL/GenBank/DDBJ databases">
        <title>Sequencing the genomes of 1000 actinobacteria strains.</title>
        <authorList>
            <person name="Klenk H.-P."/>
        </authorList>
    </citation>
    <scope>NUCLEOTIDE SEQUENCE [LARGE SCALE GENOMIC DNA]</scope>
    <source>
        <strain evidence="1 2">DSM 43149</strain>
    </source>
</reference>
<gene>
    <name evidence="1" type="ORF">BJ971_004726</name>
</gene>
<dbReference type="AlphaFoldDB" id="A0A7W7I0H7"/>
<organism evidence="1 2">
    <name type="scientific">Actinoplanes digitatis</name>
    <dbReference type="NCBI Taxonomy" id="1868"/>
    <lineage>
        <taxon>Bacteria</taxon>
        <taxon>Bacillati</taxon>
        <taxon>Actinomycetota</taxon>
        <taxon>Actinomycetes</taxon>
        <taxon>Micromonosporales</taxon>
        <taxon>Micromonosporaceae</taxon>
        <taxon>Actinoplanes</taxon>
    </lineage>
</organism>
<dbReference type="EMBL" id="JACHNH010000001">
    <property type="protein sequence ID" value="MBB4764170.1"/>
    <property type="molecule type" value="Genomic_DNA"/>
</dbReference>
<dbReference type="Pfam" id="PF12840">
    <property type="entry name" value="HTH_20"/>
    <property type="match status" value="1"/>
</dbReference>
<protein>
    <submittedName>
        <fullName evidence="1">Putative ArsR family transcriptional regulator</fullName>
    </submittedName>
</protein>
<dbReference type="RefSeq" id="WP_184995389.1">
    <property type="nucleotide sequence ID" value="NZ_BOMK01000069.1"/>
</dbReference>
<sequence>MTDDFVADVTSVAALSEPVRRRLYRYVVSKDAPVSREDAAAGTGVAHHVAKFNLDRLVADGLLEVQYSRPPGRGGPGAGRPAKLYRRAGRDIAVTLPARSYYLAGQVMAEAITAAGRAGVPLAEALTGAARTTGRRIGEAAGGARRPAAERVTEILERHGYEPRPAAHGIILANCPFHSLAAEYPQLVCGINLDLVGGVLDAIGAGDLCARLDPAPGRCCVTIADRGGPA</sequence>
<accession>A0A7W7I0H7</accession>
<proteinExistence type="predicted"/>
<dbReference type="SUPFAM" id="SSF46785">
    <property type="entry name" value="Winged helix' DNA-binding domain"/>
    <property type="match status" value="1"/>
</dbReference>
<dbReference type="InterPro" id="IPR036390">
    <property type="entry name" value="WH_DNA-bd_sf"/>
</dbReference>